<reference evidence="1 2" key="1">
    <citation type="journal article" date="2016" name="Sci. Rep.">
        <title>Penicillium arizonense, a new, genome sequenced fungal species, reveals a high chemical diversity in secreted metabolites.</title>
        <authorList>
            <person name="Grijseels S."/>
            <person name="Nielsen J.C."/>
            <person name="Randelovic M."/>
            <person name="Nielsen J."/>
            <person name="Nielsen K.F."/>
            <person name="Workman M."/>
            <person name="Frisvad J.C."/>
        </authorList>
    </citation>
    <scope>NUCLEOTIDE SEQUENCE [LARGE SCALE GENOMIC DNA]</scope>
    <source>
        <strain evidence="1 2">CBS 141311</strain>
    </source>
</reference>
<gene>
    <name evidence="1" type="ORF">PENARI_c014G01706</name>
</gene>
<dbReference type="RefSeq" id="XP_022486720.1">
    <property type="nucleotide sequence ID" value="XM_022633425.1"/>
</dbReference>
<comment type="caution">
    <text evidence="1">The sequence shown here is derived from an EMBL/GenBank/DDBJ whole genome shotgun (WGS) entry which is preliminary data.</text>
</comment>
<dbReference type="GeneID" id="34578159"/>
<protein>
    <submittedName>
        <fullName evidence="1">Uncharacterized protein</fullName>
    </submittedName>
</protein>
<dbReference type="Proteomes" id="UP000177622">
    <property type="component" value="Unassembled WGS sequence"/>
</dbReference>
<keyword evidence="2" id="KW-1185">Reference proteome</keyword>
<evidence type="ECO:0000313" key="1">
    <source>
        <dbReference type="EMBL" id="OGE51275.1"/>
    </source>
</evidence>
<accession>A0A1F5LDP3</accession>
<name>A0A1F5LDP3_PENAI</name>
<sequence>MITDYLWLPSSHRSSGKAKWCCVTVIKLQVRCALLEYSHRARVGQRALATVQLLAEYSTSPSIVIKVRKPPDSRIV</sequence>
<evidence type="ECO:0000313" key="2">
    <source>
        <dbReference type="Proteomes" id="UP000177622"/>
    </source>
</evidence>
<dbReference type="AlphaFoldDB" id="A0A1F5LDP3"/>
<dbReference type="EMBL" id="LXJU01000014">
    <property type="protein sequence ID" value="OGE51275.1"/>
    <property type="molecule type" value="Genomic_DNA"/>
</dbReference>
<proteinExistence type="predicted"/>
<organism evidence="1 2">
    <name type="scientific">Penicillium arizonense</name>
    <dbReference type="NCBI Taxonomy" id="1835702"/>
    <lineage>
        <taxon>Eukaryota</taxon>
        <taxon>Fungi</taxon>
        <taxon>Dikarya</taxon>
        <taxon>Ascomycota</taxon>
        <taxon>Pezizomycotina</taxon>
        <taxon>Eurotiomycetes</taxon>
        <taxon>Eurotiomycetidae</taxon>
        <taxon>Eurotiales</taxon>
        <taxon>Aspergillaceae</taxon>
        <taxon>Penicillium</taxon>
    </lineage>
</organism>